<organism evidence="3 4">
    <name type="scientific">Heligmosomoides polygyrus</name>
    <name type="common">Parasitic roundworm</name>
    <dbReference type="NCBI Taxonomy" id="6339"/>
    <lineage>
        <taxon>Eukaryota</taxon>
        <taxon>Metazoa</taxon>
        <taxon>Ecdysozoa</taxon>
        <taxon>Nematoda</taxon>
        <taxon>Chromadorea</taxon>
        <taxon>Rhabditida</taxon>
        <taxon>Rhabditina</taxon>
        <taxon>Rhabditomorpha</taxon>
        <taxon>Strongyloidea</taxon>
        <taxon>Heligmosomidae</taxon>
        <taxon>Heligmosomoides</taxon>
    </lineage>
</organism>
<reference evidence="2 3" key="1">
    <citation type="submission" date="2018-11" db="EMBL/GenBank/DDBJ databases">
        <authorList>
            <consortium name="Pathogen Informatics"/>
        </authorList>
    </citation>
    <scope>NUCLEOTIDE SEQUENCE [LARGE SCALE GENOMIC DNA]</scope>
</reference>
<evidence type="ECO:0000313" key="2">
    <source>
        <dbReference type="EMBL" id="VDP23843.1"/>
    </source>
</evidence>
<dbReference type="Proteomes" id="UP000050761">
    <property type="component" value="Unassembled WGS sequence"/>
</dbReference>
<accession>A0A183GFM0</accession>
<dbReference type="EMBL" id="UZAH01032781">
    <property type="protein sequence ID" value="VDP23843.1"/>
    <property type="molecule type" value="Genomic_DNA"/>
</dbReference>
<dbReference type="AlphaFoldDB" id="A0A183GFM0"/>
<feature type="region of interest" description="Disordered" evidence="1">
    <location>
        <begin position="1"/>
        <end position="25"/>
    </location>
</feature>
<gene>
    <name evidence="2" type="ORF">HPBE_LOCUS21201</name>
</gene>
<reference evidence="4" key="2">
    <citation type="submission" date="2019-09" db="UniProtKB">
        <authorList>
            <consortium name="WormBaseParasite"/>
        </authorList>
    </citation>
    <scope>IDENTIFICATION</scope>
</reference>
<dbReference type="WBParaSite" id="HPBE_0002120201-mRNA-1">
    <property type="protein sequence ID" value="HPBE_0002120201-mRNA-1"/>
    <property type="gene ID" value="HPBE_0002120201"/>
</dbReference>
<protein>
    <submittedName>
        <fullName evidence="4">MarR family transcriptional regulator</fullName>
    </submittedName>
</protein>
<evidence type="ECO:0000313" key="3">
    <source>
        <dbReference type="Proteomes" id="UP000050761"/>
    </source>
</evidence>
<evidence type="ECO:0000256" key="1">
    <source>
        <dbReference type="SAM" id="MobiDB-lite"/>
    </source>
</evidence>
<accession>A0A3P8FNT2</accession>
<evidence type="ECO:0000313" key="4">
    <source>
        <dbReference type="WBParaSite" id="HPBE_0002120201-mRNA-1"/>
    </source>
</evidence>
<proteinExistence type="predicted"/>
<keyword evidence="3" id="KW-1185">Reference proteome</keyword>
<name>A0A183GFM0_HELPZ</name>
<sequence length="97" mass="10835">MDNNNDVNIMGDNDDNADTAARPEADDGEFPLIRADWKDLIAEVRRIADPVAVATITEALSEHSVKDSLNKAITMLAQRNELLVIADKEQDVFEFYD</sequence>